<dbReference type="AlphaFoldDB" id="A0A3N4IZ41"/>
<keyword evidence="1" id="KW-0472">Membrane</keyword>
<evidence type="ECO:0000313" key="3">
    <source>
        <dbReference type="Proteomes" id="UP000276215"/>
    </source>
</evidence>
<name>A0A3N4IZ41_9PEZI</name>
<keyword evidence="1" id="KW-1133">Transmembrane helix</keyword>
<sequence>MADKAHTTGQSEISDKLQTGMMVPATAHSGLGQELFSFEQVMQFTAVEVVTWLKQTSIFKQAGEGAAAIEAAIITNNITGEFLLLCGHDTNWLMPCLPTLAVVGCLSSRIRNLYANAGIPLPARIDPPTVASVHRQDLSSQRAVIAGIQVVAPTVATEQGRDISSAHDGIPGITRIETPTLSTAEFEDLSSESPGIQLPTRSQVDAPRVAAGQGGDMSSPHAGRLVTTRIVSPPGAAVQVGDLSSAQAGIPVAEIIVSPPGAAMQVEDLSSASLGLPARIQIDPHMVAEVYEQASSSRSVDINTQASPHMVIRLPRCARLGTHVFNLRYPIGMAFTLAGGRYHLSDRSFEQCPGKSRPALNKICRFSYMCLFMLVLDAIVSGLSWYVGRHIRFVYGLAEEEGGVGALGINL</sequence>
<gene>
    <name evidence="2" type="ORF">L873DRAFT_1819525</name>
</gene>
<feature type="transmembrane region" description="Helical" evidence="1">
    <location>
        <begin position="366"/>
        <end position="387"/>
    </location>
</feature>
<dbReference type="EMBL" id="ML120497">
    <property type="protein sequence ID" value="RPA91432.1"/>
    <property type="molecule type" value="Genomic_DNA"/>
</dbReference>
<keyword evidence="3" id="KW-1185">Reference proteome</keyword>
<organism evidence="2 3">
    <name type="scientific">Choiromyces venosus 120613-1</name>
    <dbReference type="NCBI Taxonomy" id="1336337"/>
    <lineage>
        <taxon>Eukaryota</taxon>
        <taxon>Fungi</taxon>
        <taxon>Dikarya</taxon>
        <taxon>Ascomycota</taxon>
        <taxon>Pezizomycotina</taxon>
        <taxon>Pezizomycetes</taxon>
        <taxon>Pezizales</taxon>
        <taxon>Tuberaceae</taxon>
        <taxon>Choiromyces</taxon>
    </lineage>
</organism>
<evidence type="ECO:0000313" key="2">
    <source>
        <dbReference type="EMBL" id="RPA91432.1"/>
    </source>
</evidence>
<proteinExistence type="predicted"/>
<protein>
    <submittedName>
        <fullName evidence="2">Uncharacterized protein</fullName>
    </submittedName>
</protein>
<evidence type="ECO:0000256" key="1">
    <source>
        <dbReference type="SAM" id="Phobius"/>
    </source>
</evidence>
<keyword evidence="1" id="KW-0812">Transmembrane</keyword>
<dbReference type="Proteomes" id="UP000276215">
    <property type="component" value="Unassembled WGS sequence"/>
</dbReference>
<accession>A0A3N4IZ41</accession>
<reference evidence="2 3" key="1">
    <citation type="journal article" date="2018" name="Nat. Ecol. Evol.">
        <title>Pezizomycetes genomes reveal the molecular basis of ectomycorrhizal truffle lifestyle.</title>
        <authorList>
            <person name="Murat C."/>
            <person name="Payen T."/>
            <person name="Noel B."/>
            <person name="Kuo A."/>
            <person name="Morin E."/>
            <person name="Chen J."/>
            <person name="Kohler A."/>
            <person name="Krizsan K."/>
            <person name="Balestrini R."/>
            <person name="Da Silva C."/>
            <person name="Montanini B."/>
            <person name="Hainaut M."/>
            <person name="Levati E."/>
            <person name="Barry K.W."/>
            <person name="Belfiori B."/>
            <person name="Cichocki N."/>
            <person name="Clum A."/>
            <person name="Dockter R.B."/>
            <person name="Fauchery L."/>
            <person name="Guy J."/>
            <person name="Iotti M."/>
            <person name="Le Tacon F."/>
            <person name="Lindquist E.A."/>
            <person name="Lipzen A."/>
            <person name="Malagnac F."/>
            <person name="Mello A."/>
            <person name="Molinier V."/>
            <person name="Miyauchi S."/>
            <person name="Poulain J."/>
            <person name="Riccioni C."/>
            <person name="Rubini A."/>
            <person name="Sitrit Y."/>
            <person name="Splivallo R."/>
            <person name="Traeger S."/>
            <person name="Wang M."/>
            <person name="Zifcakova L."/>
            <person name="Wipf D."/>
            <person name="Zambonelli A."/>
            <person name="Paolocci F."/>
            <person name="Nowrousian M."/>
            <person name="Ottonello S."/>
            <person name="Baldrian P."/>
            <person name="Spatafora J.W."/>
            <person name="Henrissat B."/>
            <person name="Nagy L.G."/>
            <person name="Aury J.M."/>
            <person name="Wincker P."/>
            <person name="Grigoriev I.V."/>
            <person name="Bonfante P."/>
            <person name="Martin F.M."/>
        </authorList>
    </citation>
    <scope>NUCLEOTIDE SEQUENCE [LARGE SCALE GENOMIC DNA]</scope>
    <source>
        <strain evidence="2 3">120613-1</strain>
    </source>
</reference>